<protein>
    <recommendedName>
        <fullName evidence="3">Terminase-like family</fullName>
    </recommendedName>
</protein>
<name>A0A6J5RX24_9CAUD</name>
<dbReference type="Gene3D" id="3.40.50.300">
    <property type="entry name" value="P-loop containing nucleotide triphosphate hydrolases"/>
    <property type="match status" value="1"/>
</dbReference>
<dbReference type="InterPro" id="IPR027417">
    <property type="entry name" value="P-loop_NTPase"/>
</dbReference>
<evidence type="ECO:0000313" key="2">
    <source>
        <dbReference type="EMBL" id="CAB4203015.1"/>
    </source>
</evidence>
<sequence length="505" mass="57723">MESEIKEWGLYPRQMQAFLSPATELLFGGASEGGKSYFVRYALCAWCAAIPSLQVFIFRKHYADVVGNHMDGPSSFPMMLQPWIKDKLVSITENTVYFNFNKSSIQMLGLLHKKDLDKHQGRDKHVLVIDEATQTPWSFVDGLRGWVRMPKDMKDKLPEQLKDIYPHISPEERRGLFPRIIYTANPIGQSVGAFRRAFITPREPLAIEKVGAFTRQYIPSKVTDNPSADPEAQRERLKGAFGEDTAMALITGDWTTPTGDFFPEYDDELHSVPDFEPPNHWFKFRTFDWGGRDPFAVYWWCISDGEEFEYRGKTRYFPRGSLIAYREWYGCLPDDPAKGINMRNEDIARGIVERTPELTSNLTFTDSFPFADRGSSKDGRKYTMADDFLAHGCPLTLGNTARVFGYKQMRSRLQGESGVPLLYMVKSCFYLRDYIPALPYHETKREDAAESGEATHSTDACRLACAIRPIVKDAPKDAEFSPRGMMSPKRILQFNKPKKDHLGSR</sequence>
<evidence type="ECO:0008006" key="3">
    <source>
        <dbReference type="Google" id="ProtNLM"/>
    </source>
</evidence>
<dbReference type="Gene3D" id="3.30.420.280">
    <property type="match status" value="1"/>
</dbReference>
<organism evidence="2">
    <name type="scientific">uncultured Caudovirales phage</name>
    <dbReference type="NCBI Taxonomy" id="2100421"/>
    <lineage>
        <taxon>Viruses</taxon>
        <taxon>Duplodnaviria</taxon>
        <taxon>Heunggongvirae</taxon>
        <taxon>Uroviricota</taxon>
        <taxon>Caudoviricetes</taxon>
        <taxon>Peduoviridae</taxon>
        <taxon>Maltschvirus</taxon>
        <taxon>Maltschvirus maltsch</taxon>
    </lineage>
</organism>
<feature type="region of interest" description="Disordered" evidence="1">
    <location>
        <begin position="477"/>
        <end position="505"/>
    </location>
</feature>
<accession>A0A6J5RX24</accession>
<dbReference type="EMBL" id="LR797316">
    <property type="protein sequence ID" value="CAB4203015.1"/>
    <property type="molecule type" value="Genomic_DNA"/>
</dbReference>
<proteinExistence type="predicted"/>
<gene>
    <name evidence="2" type="ORF">UFOVP1365_7</name>
</gene>
<evidence type="ECO:0000256" key="1">
    <source>
        <dbReference type="SAM" id="MobiDB-lite"/>
    </source>
</evidence>
<reference evidence="2" key="1">
    <citation type="submission" date="2020-05" db="EMBL/GenBank/DDBJ databases">
        <authorList>
            <person name="Chiriac C."/>
            <person name="Salcher M."/>
            <person name="Ghai R."/>
            <person name="Kavagutti S V."/>
        </authorList>
    </citation>
    <scope>NUCLEOTIDE SEQUENCE</scope>
</reference>